<dbReference type="InterPro" id="IPR013766">
    <property type="entry name" value="Thioredoxin_domain"/>
</dbReference>
<dbReference type="PROSITE" id="PS51352">
    <property type="entry name" value="THIOREDOXIN_2"/>
    <property type="match status" value="2"/>
</dbReference>
<keyword evidence="2" id="KW-0201">Cytochrome c-type biogenesis</keyword>
<evidence type="ECO:0000256" key="3">
    <source>
        <dbReference type="ARBA" id="ARBA00023157"/>
    </source>
</evidence>
<comment type="subcellular location">
    <subcellularLocation>
        <location evidence="1">Cell envelope</location>
    </subcellularLocation>
</comment>
<dbReference type="RefSeq" id="WP_162669089.1">
    <property type="nucleotide sequence ID" value="NZ_LR593886.1"/>
</dbReference>
<dbReference type="InterPro" id="IPR036249">
    <property type="entry name" value="Thioredoxin-like_sf"/>
</dbReference>
<organism evidence="6 7">
    <name type="scientific">Gemmata massiliana</name>
    <dbReference type="NCBI Taxonomy" id="1210884"/>
    <lineage>
        <taxon>Bacteria</taxon>
        <taxon>Pseudomonadati</taxon>
        <taxon>Planctomycetota</taxon>
        <taxon>Planctomycetia</taxon>
        <taxon>Gemmatales</taxon>
        <taxon>Gemmataceae</taxon>
        <taxon>Gemmata</taxon>
    </lineage>
</organism>
<evidence type="ECO:0000256" key="2">
    <source>
        <dbReference type="ARBA" id="ARBA00022748"/>
    </source>
</evidence>
<gene>
    <name evidence="6" type="ORF">SOIL9_31400</name>
</gene>
<dbReference type="GO" id="GO:0030313">
    <property type="term" value="C:cell envelope"/>
    <property type="evidence" value="ECO:0007669"/>
    <property type="project" value="UniProtKB-SubCell"/>
</dbReference>
<dbReference type="AlphaFoldDB" id="A0A6P2D390"/>
<name>A0A6P2D390_9BACT</name>
<dbReference type="GO" id="GO:0016491">
    <property type="term" value="F:oxidoreductase activity"/>
    <property type="evidence" value="ECO:0007669"/>
    <property type="project" value="InterPro"/>
</dbReference>
<dbReference type="KEGG" id="gms:SOIL9_31400"/>
<protein>
    <recommendedName>
        <fullName evidence="5">Thioredoxin domain-containing protein</fullName>
    </recommendedName>
</protein>
<dbReference type="Proteomes" id="UP000464178">
    <property type="component" value="Chromosome"/>
</dbReference>
<evidence type="ECO:0000256" key="1">
    <source>
        <dbReference type="ARBA" id="ARBA00004196"/>
    </source>
</evidence>
<keyword evidence="6" id="KW-0413">Isomerase</keyword>
<sequence>MNFTPLLLTVALTAAPGENPAGTFDFKKHSIDFQVARSKAASAAKTPDGEQPPFSALLPLLEREQKALADAPNSADATAIRRHLATYFGLYPTEPKARELLASVLADMTPTEAASARLQAVQAIDRAVGSPVTPRADVPKLLTEAEALLTRAEKDMAGANEEQAKKFARRVESVRHVIKNLVPGKTAPAIECRDLAGKPVKLSDYTGKVVVLDVWTTGCIPCRKMIPHQREMVARLKDLPFALVSVSFDAEPKTVTDFLKDTPMPWEHWFNGPDGGMTEAYKISHFPTIYVIDGKGVIRFKEVRDSRLDEAVNALLVEAGVPAAKLKAHTDAAPAPTGREDRLKALRVEYAKQNSSAMQLPRTGTPEQQMKAYEAALPKMRDYAPRALAIANEGPADEIALEALAFIAMTGQDSPEGAAAFRQMAERFATAAGVSKLLDRPTIQRPAVRSFAERVIAVHPDRATRAKAAVVLANNAIRLTERGDTPAASAAASAEAEAILRRIIEDFAGANLGGRLGTADTWAKSVLPEVVDLAVGKPFPDVTGEGMDGKSVKVSDYRGKVVVFDVWATWCGPCKAMIPHERELVARLKDKPFVLLSVSGDNEKKVLTEFLKSADMPWAHWWGGGDERKLLKALHIQHYPTIFVLDHKGTIRYRGVRGKQMDAAVDALLKEMEAGAKSGG</sequence>
<evidence type="ECO:0000256" key="4">
    <source>
        <dbReference type="ARBA" id="ARBA00023284"/>
    </source>
</evidence>
<evidence type="ECO:0000313" key="6">
    <source>
        <dbReference type="EMBL" id="VTR94574.1"/>
    </source>
</evidence>
<dbReference type="Gene3D" id="3.40.30.10">
    <property type="entry name" value="Glutaredoxin"/>
    <property type="match status" value="2"/>
</dbReference>
<evidence type="ECO:0000313" key="7">
    <source>
        <dbReference type="Proteomes" id="UP000464178"/>
    </source>
</evidence>
<dbReference type="InterPro" id="IPR050553">
    <property type="entry name" value="Thioredoxin_ResA/DsbE_sf"/>
</dbReference>
<keyword evidence="3" id="KW-1015">Disulfide bond</keyword>
<feature type="domain" description="Thioredoxin" evidence="5">
    <location>
        <begin position="533"/>
        <end position="677"/>
    </location>
</feature>
<dbReference type="GO" id="GO:0017004">
    <property type="term" value="P:cytochrome complex assembly"/>
    <property type="evidence" value="ECO:0007669"/>
    <property type="project" value="UniProtKB-KW"/>
</dbReference>
<dbReference type="InterPro" id="IPR000866">
    <property type="entry name" value="AhpC/TSA"/>
</dbReference>
<dbReference type="PANTHER" id="PTHR42852">
    <property type="entry name" value="THIOL:DISULFIDE INTERCHANGE PROTEIN DSBE"/>
    <property type="match status" value="1"/>
</dbReference>
<dbReference type="GO" id="GO:0016853">
    <property type="term" value="F:isomerase activity"/>
    <property type="evidence" value="ECO:0007669"/>
    <property type="project" value="UniProtKB-KW"/>
</dbReference>
<keyword evidence="4" id="KW-0676">Redox-active center</keyword>
<dbReference type="GO" id="GO:0016209">
    <property type="term" value="F:antioxidant activity"/>
    <property type="evidence" value="ECO:0007669"/>
    <property type="project" value="InterPro"/>
</dbReference>
<keyword evidence="7" id="KW-1185">Reference proteome</keyword>
<dbReference type="EMBL" id="LR593886">
    <property type="protein sequence ID" value="VTR94574.1"/>
    <property type="molecule type" value="Genomic_DNA"/>
</dbReference>
<accession>A0A6P2D390</accession>
<evidence type="ECO:0000259" key="5">
    <source>
        <dbReference type="PROSITE" id="PS51352"/>
    </source>
</evidence>
<proteinExistence type="predicted"/>
<dbReference type="SUPFAM" id="SSF52833">
    <property type="entry name" value="Thioredoxin-like"/>
    <property type="match status" value="2"/>
</dbReference>
<reference evidence="6 7" key="1">
    <citation type="submission" date="2019-05" db="EMBL/GenBank/DDBJ databases">
        <authorList>
            <consortium name="Science for Life Laboratories"/>
        </authorList>
    </citation>
    <scope>NUCLEOTIDE SEQUENCE [LARGE SCALE GENOMIC DNA]</scope>
    <source>
        <strain evidence="6">Soil9</strain>
    </source>
</reference>
<dbReference type="Pfam" id="PF00578">
    <property type="entry name" value="AhpC-TSA"/>
    <property type="match status" value="2"/>
</dbReference>
<dbReference type="CDD" id="cd02966">
    <property type="entry name" value="TlpA_like_family"/>
    <property type="match status" value="2"/>
</dbReference>
<dbReference type="PANTHER" id="PTHR42852:SF6">
    <property type="entry name" value="THIOL:DISULFIDE INTERCHANGE PROTEIN DSBE"/>
    <property type="match status" value="1"/>
</dbReference>
<feature type="domain" description="Thioredoxin" evidence="5">
    <location>
        <begin position="181"/>
        <end position="321"/>
    </location>
</feature>